<evidence type="ECO:0000313" key="14">
    <source>
        <dbReference type="Proteomes" id="UP001163823"/>
    </source>
</evidence>
<evidence type="ECO:0000256" key="8">
    <source>
        <dbReference type="ARBA" id="ARBA00022989"/>
    </source>
</evidence>
<keyword evidence="9 12" id="KW-0472">Membrane</keyword>
<organism evidence="13 14">
    <name type="scientific">Quillaja saponaria</name>
    <name type="common">Soap bark tree</name>
    <dbReference type="NCBI Taxonomy" id="32244"/>
    <lineage>
        <taxon>Eukaryota</taxon>
        <taxon>Viridiplantae</taxon>
        <taxon>Streptophyta</taxon>
        <taxon>Embryophyta</taxon>
        <taxon>Tracheophyta</taxon>
        <taxon>Spermatophyta</taxon>
        <taxon>Magnoliopsida</taxon>
        <taxon>eudicotyledons</taxon>
        <taxon>Gunneridae</taxon>
        <taxon>Pentapetalae</taxon>
        <taxon>rosids</taxon>
        <taxon>fabids</taxon>
        <taxon>Fabales</taxon>
        <taxon>Quillajaceae</taxon>
        <taxon>Quillaja</taxon>
    </lineage>
</organism>
<evidence type="ECO:0000256" key="2">
    <source>
        <dbReference type="ARBA" id="ARBA00009592"/>
    </source>
</evidence>
<dbReference type="PRINTS" id="PR00019">
    <property type="entry name" value="LEURICHRPT"/>
</dbReference>
<dbReference type="EMBL" id="JARAOO010000007">
    <property type="protein sequence ID" value="KAJ7962822.1"/>
    <property type="molecule type" value="Genomic_DNA"/>
</dbReference>
<dbReference type="Pfam" id="PF13855">
    <property type="entry name" value="LRR_8"/>
    <property type="match status" value="1"/>
</dbReference>
<name>A0AAD7LRN3_QUISA</name>
<accession>A0AAD7LRN3</accession>
<keyword evidence="4" id="KW-0433">Leucine-rich repeat</keyword>
<sequence length="394" mass="45313">MLRQREGRSFRYQRFFKSNGVDVQNLFSSWIDDKEAAECCHWERVKCNALTGHVIELSLHELGIKVPTYDHLFFLNVSLFHPFQLINLDLSNNWFAGWIDDIQGFQSLRKLETLNFSYNKLDSNMLPTISTLTSLRTLNISGNNIEGSFLDLGTDFITLRKLKRLDLSYNQLMGGIFDEDFMIFRNLEMLDFSNNYLSGTLPMQGLCAMKNLHELDLSRNAFVGMVPECLGYLQHIHALNLSHNQLSGYITKSLSNLKQIESLDLSYNNLSGKIPTELTKLPIFNISNNIISSITSSTGNDEINNAATTTSTTTMDFPLVPFHEEGDEEESAIDMNWFIWSFVASYSVLLVGLVIILGINPHWRMAWFSFIDYCIYVCIPRYVFEKYFLRNIIL</sequence>
<keyword evidence="13" id="KW-0418">Kinase</keyword>
<dbReference type="PANTHER" id="PTHR48052">
    <property type="entry name" value="UNNAMED PRODUCT"/>
    <property type="match status" value="1"/>
</dbReference>
<dbReference type="AlphaFoldDB" id="A0AAD7LRN3"/>
<keyword evidence="11" id="KW-0325">Glycoprotein</keyword>
<feature type="transmembrane region" description="Helical" evidence="12">
    <location>
        <begin position="365"/>
        <end position="384"/>
    </location>
</feature>
<keyword evidence="10 13" id="KW-0675">Receptor</keyword>
<protein>
    <submittedName>
        <fullName evidence="13">Leucine-rich repeat receptor-like protein kinase</fullName>
    </submittedName>
</protein>
<evidence type="ECO:0000256" key="1">
    <source>
        <dbReference type="ARBA" id="ARBA00004251"/>
    </source>
</evidence>
<keyword evidence="14" id="KW-1185">Reference proteome</keyword>
<comment type="caution">
    <text evidence="13">The sequence shown here is derived from an EMBL/GenBank/DDBJ whole genome shotgun (WGS) entry which is preliminary data.</text>
</comment>
<gene>
    <name evidence="13" type="ORF">O6P43_017995</name>
</gene>
<evidence type="ECO:0000256" key="12">
    <source>
        <dbReference type="SAM" id="Phobius"/>
    </source>
</evidence>
<dbReference type="FunFam" id="3.80.10.10:FF:000413">
    <property type="entry name" value="Inactive leucine-rich repeat receptor-like protein kinase"/>
    <property type="match status" value="1"/>
</dbReference>
<proteinExistence type="inferred from homology"/>
<dbReference type="KEGG" id="qsa:O6P43_017995"/>
<evidence type="ECO:0000313" key="13">
    <source>
        <dbReference type="EMBL" id="KAJ7962822.1"/>
    </source>
</evidence>
<evidence type="ECO:0000256" key="5">
    <source>
        <dbReference type="ARBA" id="ARBA00022692"/>
    </source>
</evidence>
<dbReference type="InterPro" id="IPR032675">
    <property type="entry name" value="LRR_dom_sf"/>
</dbReference>
<evidence type="ECO:0000256" key="4">
    <source>
        <dbReference type="ARBA" id="ARBA00022614"/>
    </source>
</evidence>
<dbReference type="Gene3D" id="3.80.10.10">
    <property type="entry name" value="Ribonuclease Inhibitor"/>
    <property type="match status" value="2"/>
</dbReference>
<dbReference type="PANTHER" id="PTHR48052:SF68">
    <property type="entry name" value="RECEPTOR LIKE PROTEIN 21-RELATED"/>
    <property type="match status" value="1"/>
</dbReference>
<evidence type="ECO:0000256" key="6">
    <source>
        <dbReference type="ARBA" id="ARBA00022729"/>
    </source>
</evidence>
<keyword evidence="7" id="KW-0677">Repeat</keyword>
<keyword evidence="5 12" id="KW-0812">Transmembrane</keyword>
<keyword evidence="3" id="KW-1003">Cell membrane</keyword>
<dbReference type="Pfam" id="PF00560">
    <property type="entry name" value="LRR_1"/>
    <property type="match status" value="3"/>
</dbReference>
<feature type="transmembrane region" description="Helical" evidence="12">
    <location>
        <begin position="337"/>
        <end position="359"/>
    </location>
</feature>
<evidence type="ECO:0000256" key="10">
    <source>
        <dbReference type="ARBA" id="ARBA00023170"/>
    </source>
</evidence>
<dbReference type="SUPFAM" id="SSF52058">
    <property type="entry name" value="L domain-like"/>
    <property type="match status" value="1"/>
</dbReference>
<keyword evidence="6" id="KW-0732">Signal</keyword>
<dbReference type="GO" id="GO:0005886">
    <property type="term" value="C:plasma membrane"/>
    <property type="evidence" value="ECO:0007669"/>
    <property type="project" value="UniProtKB-SubCell"/>
</dbReference>
<dbReference type="Pfam" id="PF13516">
    <property type="entry name" value="LRR_6"/>
    <property type="match status" value="1"/>
</dbReference>
<evidence type="ECO:0000256" key="7">
    <source>
        <dbReference type="ARBA" id="ARBA00022737"/>
    </source>
</evidence>
<dbReference type="GO" id="GO:0016301">
    <property type="term" value="F:kinase activity"/>
    <property type="evidence" value="ECO:0007669"/>
    <property type="project" value="UniProtKB-KW"/>
</dbReference>
<evidence type="ECO:0000256" key="9">
    <source>
        <dbReference type="ARBA" id="ARBA00023136"/>
    </source>
</evidence>
<comment type="subcellular location">
    <subcellularLocation>
        <location evidence="1">Cell membrane</location>
        <topology evidence="1">Single-pass type I membrane protein</topology>
    </subcellularLocation>
</comment>
<dbReference type="InterPro" id="IPR001611">
    <property type="entry name" value="Leu-rich_rpt"/>
</dbReference>
<dbReference type="Proteomes" id="UP001163823">
    <property type="component" value="Chromosome 7"/>
</dbReference>
<comment type="similarity">
    <text evidence="2">Belongs to the RLP family.</text>
</comment>
<evidence type="ECO:0000256" key="11">
    <source>
        <dbReference type="ARBA" id="ARBA00023180"/>
    </source>
</evidence>
<reference evidence="13" key="1">
    <citation type="journal article" date="2023" name="Science">
        <title>Elucidation of the pathway for biosynthesis of saponin adjuvants from the soapbark tree.</title>
        <authorList>
            <person name="Reed J."/>
            <person name="Orme A."/>
            <person name="El-Demerdash A."/>
            <person name="Owen C."/>
            <person name="Martin L.B.B."/>
            <person name="Misra R.C."/>
            <person name="Kikuchi S."/>
            <person name="Rejzek M."/>
            <person name="Martin A.C."/>
            <person name="Harkess A."/>
            <person name="Leebens-Mack J."/>
            <person name="Louveau T."/>
            <person name="Stephenson M.J."/>
            <person name="Osbourn A."/>
        </authorList>
    </citation>
    <scope>NUCLEOTIDE SEQUENCE</scope>
    <source>
        <strain evidence="13">S10</strain>
    </source>
</reference>
<keyword evidence="8 12" id="KW-1133">Transmembrane helix</keyword>
<evidence type="ECO:0000256" key="3">
    <source>
        <dbReference type="ARBA" id="ARBA00022475"/>
    </source>
</evidence>
<keyword evidence="13" id="KW-0808">Transferase</keyword>